<dbReference type="PANTHER" id="PTHR30349">
    <property type="entry name" value="PHAGE INTEGRASE-RELATED"/>
    <property type="match status" value="1"/>
</dbReference>
<dbReference type="SUPFAM" id="SSF56349">
    <property type="entry name" value="DNA breaking-rejoining enzymes"/>
    <property type="match status" value="1"/>
</dbReference>
<protein>
    <submittedName>
        <fullName evidence="9">Integrase family protein</fullName>
    </submittedName>
</protein>
<dbReference type="InterPro" id="IPR002104">
    <property type="entry name" value="Integrase_catalytic"/>
</dbReference>
<evidence type="ECO:0000256" key="3">
    <source>
        <dbReference type="ARBA" id="ARBA00022908"/>
    </source>
</evidence>
<evidence type="ECO:0000256" key="1">
    <source>
        <dbReference type="ARBA" id="ARBA00003283"/>
    </source>
</evidence>
<evidence type="ECO:0000256" key="5">
    <source>
        <dbReference type="ARBA" id="ARBA00023172"/>
    </source>
</evidence>
<gene>
    <name evidence="9" type="ORF">B9O19_01061</name>
</gene>
<dbReference type="Gene3D" id="1.10.443.10">
    <property type="entry name" value="Intergrase catalytic core"/>
    <property type="match status" value="1"/>
</dbReference>
<dbReference type="Gene3D" id="1.10.150.130">
    <property type="match status" value="1"/>
</dbReference>
<comment type="similarity">
    <text evidence="2">Belongs to the 'phage' integrase family.</text>
</comment>
<dbReference type="Pfam" id="PF00589">
    <property type="entry name" value="Phage_integrase"/>
    <property type="match status" value="1"/>
</dbReference>
<evidence type="ECO:0000259" key="8">
    <source>
        <dbReference type="PROSITE" id="PS51900"/>
    </source>
</evidence>
<proteinExistence type="inferred from homology"/>
<dbReference type="PROSITE" id="PS51898">
    <property type="entry name" value="TYR_RECOMBINASE"/>
    <property type="match status" value="1"/>
</dbReference>
<reference evidence="9 10" key="1">
    <citation type="submission" date="2017-04" db="EMBL/GenBank/DDBJ databases">
        <title>Monoglobus pectinilyticus 14 draft genome.</title>
        <authorList>
            <person name="Kim C."/>
            <person name="Rosendale D.I."/>
            <person name="Kelly W.J."/>
            <person name="Tannock G.W."/>
            <person name="Patchett M.L."/>
            <person name="Jordens J.Z."/>
        </authorList>
    </citation>
    <scope>NUCLEOTIDE SEQUENCE [LARGE SCALE GENOMIC DNA]</scope>
    <source>
        <strain evidence="9 10">14</strain>
    </source>
</reference>
<dbReference type="InterPro" id="IPR050090">
    <property type="entry name" value="Tyrosine_recombinase_XerCD"/>
</dbReference>
<dbReference type="GO" id="GO:0006310">
    <property type="term" value="P:DNA recombination"/>
    <property type="evidence" value="ECO:0007669"/>
    <property type="project" value="UniProtKB-KW"/>
</dbReference>
<dbReference type="InterPro" id="IPR010998">
    <property type="entry name" value="Integrase_recombinase_N"/>
</dbReference>
<accession>A0A2K9P300</accession>
<keyword evidence="3" id="KW-0229">DNA integration</keyword>
<sequence length="284" mass="33278">MITAEERIIRSEKIKEYEVYLMEQEKSLSTIRKYIQDIKRMYKYFEEKELSKILLIEWKKLLAESYSASSVNTILAAANGFLEYNGWVDLKIKPLKIQKNIFCDEKKELSKNEYFRLIKTAEKLNNKRLSLIIQTICATGIRVSELSYITVEAVYKGKAEINNKGKRRIIFIPVKLCKILKIYIKRQSISKGCIFITKSGKPIDRSNIWREMKNLCEESGVKSEKVFPHNLRHLFAKIYYSEEKDLSRLADILGHTNINTTRIYTMESGSVHLRQLDKMNLVIT</sequence>
<dbReference type="GO" id="GO:0003677">
    <property type="term" value="F:DNA binding"/>
    <property type="evidence" value="ECO:0007669"/>
    <property type="project" value="UniProtKB-UniRule"/>
</dbReference>
<dbReference type="InterPro" id="IPR044068">
    <property type="entry name" value="CB"/>
</dbReference>
<dbReference type="RefSeq" id="WP_102365448.1">
    <property type="nucleotide sequence ID" value="NZ_CP020991.1"/>
</dbReference>
<evidence type="ECO:0000259" key="7">
    <source>
        <dbReference type="PROSITE" id="PS51898"/>
    </source>
</evidence>
<keyword evidence="5" id="KW-0233">DNA recombination</keyword>
<evidence type="ECO:0000313" key="10">
    <source>
        <dbReference type="Proteomes" id="UP000235589"/>
    </source>
</evidence>
<dbReference type="PANTHER" id="PTHR30349:SF89">
    <property type="entry name" value="INTEGRASE_RECOMBINASE"/>
    <property type="match status" value="1"/>
</dbReference>
<dbReference type="Pfam" id="PF02899">
    <property type="entry name" value="Phage_int_SAM_1"/>
    <property type="match status" value="1"/>
</dbReference>
<name>A0A2K9P300_9FIRM</name>
<dbReference type="GeneID" id="98062472"/>
<feature type="domain" description="Core-binding (CB)" evidence="8">
    <location>
        <begin position="8"/>
        <end position="86"/>
    </location>
</feature>
<evidence type="ECO:0000313" key="9">
    <source>
        <dbReference type="EMBL" id="AUO19229.1"/>
    </source>
</evidence>
<dbReference type="AlphaFoldDB" id="A0A2K9P300"/>
<dbReference type="EMBL" id="CP020991">
    <property type="protein sequence ID" value="AUO19229.1"/>
    <property type="molecule type" value="Genomic_DNA"/>
</dbReference>
<evidence type="ECO:0000256" key="6">
    <source>
        <dbReference type="PROSITE-ProRule" id="PRU01248"/>
    </source>
</evidence>
<dbReference type="Proteomes" id="UP000235589">
    <property type="component" value="Chromosome"/>
</dbReference>
<dbReference type="KEGG" id="mpec:B9O19_01061"/>
<dbReference type="InterPro" id="IPR004107">
    <property type="entry name" value="Integrase_SAM-like_N"/>
</dbReference>
<dbReference type="InterPro" id="IPR013762">
    <property type="entry name" value="Integrase-like_cat_sf"/>
</dbReference>
<dbReference type="GO" id="GO:0015074">
    <property type="term" value="P:DNA integration"/>
    <property type="evidence" value="ECO:0007669"/>
    <property type="project" value="UniProtKB-KW"/>
</dbReference>
<keyword evidence="4 6" id="KW-0238">DNA-binding</keyword>
<evidence type="ECO:0000256" key="2">
    <source>
        <dbReference type="ARBA" id="ARBA00008857"/>
    </source>
</evidence>
<comment type="function">
    <text evidence="1">Site-specific tyrosine recombinase, which acts by catalyzing the cutting and rejoining of the recombining DNA molecules.</text>
</comment>
<organism evidence="9 10">
    <name type="scientific">Monoglobus pectinilyticus</name>
    <dbReference type="NCBI Taxonomy" id="1981510"/>
    <lineage>
        <taxon>Bacteria</taxon>
        <taxon>Bacillati</taxon>
        <taxon>Bacillota</taxon>
        <taxon>Clostridia</taxon>
        <taxon>Monoglobales</taxon>
        <taxon>Monoglobaceae</taxon>
        <taxon>Monoglobus</taxon>
    </lineage>
</organism>
<dbReference type="InterPro" id="IPR011010">
    <property type="entry name" value="DNA_brk_join_enz"/>
</dbReference>
<feature type="domain" description="Tyr recombinase" evidence="7">
    <location>
        <begin position="104"/>
        <end position="278"/>
    </location>
</feature>
<evidence type="ECO:0000256" key="4">
    <source>
        <dbReference type="ARBA" id="ARBA00023125"/>
    </source>
</evidence>
<dbReference type="PROSITE" id="PS51900">
    <property type="entry name" value="CB"/>
    <property type="match status" value="1"/>
</dbReference>
<dbReference type="OrthoDB" id="9801717at2"/>
<keyword evidence="10" id="KW-1185">Reference proteome</keyword>